<name>A0AAV7JPC7_9METZ</name>
<evidence type="ECO:0000313" key="2">
    <source>
        <dbReference type="Proteomes" id="UP001165289"/>
    </source>
</evidence>
<dbReference type="AlphaFoldDB" id="A0AAV7JPC7"/>
<organism evidence="1 2">
    <name type="scientific">Oopsacas minuta</name>
    <dbReference type="NCBI Taxonomy" id="111878"/>
    <lineage>
        <taxon>Eukaryota</taxon>
        <taxon>Metazoa</taxon>
        <taxon>Porifera</taxon>
        <taxon>Hexactinellida</taxon>
        <taxon>Hexasterophora</taxon>
        <taxon>Lyssacinosida</taxon>
        <taxon>Leucopsacidae</taxon>
        <taxon>Oopsacas</taxon>
    </lineage>
</organism>
<sequence length="339" mass="38324">MASASAPNIQIDESLVQAAIQDVVTQIRAFRNRSHEDGEQITMQSNFNELLEKIHDILTKLDQLSSKIQDFSKSTIFHSTLRNYLSSDHPNPTEILNEIERYKTSLEVFLNNLSSIHNSSNNIFITLVQMAIEGLEIPTIEEFSLPKVSLPTLFLRSAIDATQSTPQDNNTCKIVKCLIHSLGENLAWVNQFEQPLNFLCEVARKISISFFKESMKLSKKEEDACGKIANMKREMDKLGIKERIERLDLYMSSAIRDNPSINVQLSLKIWTSFLLVNESVNSCKAQHPDANDIDIVNELIQNPQCAGLVQPIVSLLGCSLEEGWKIILEIFSQLQRNSS</sequence>
<reference evidence="1 2" key="1">
    <citation type="journal article" date="2023" name="BMC Biol.">
        <title>The compact genome of the sponge Oopsacas minuta (Hexactinellida) is lacking key metazoan core genes.</title>
        <authorList>
            <person name="Santini S."/>
            <person name="Schenkelaars Q."/>
            <person name="Jourda C."/>
            <person name="Duchesne M."/>
            <person name="Belahbib H."/>
            <person name="Rocher C."/>
            <person name="Selva M."/>
            <person name="Riesgo A."/>
            <person name="Vervoort M."/>
            <person name="Leys S.P."/>
            <person name="Kodjabachian L."/>
            <person name="Le Bivic A."/>
            <person name="Borchiellini C."/>
            <person name="Claverie J.M."/>
            <person name="Renard E."/>
        </authorList>
    </citation>
    <scope>NUCLEOTIDE SEQUENCE [LARGE SCALE GENOMIC DNA]</scope>
    <source>
        <strain evidence="1">SPO-2</strain>
    </source>
</reference>
<dbReference type="Proteomes" id="UP001165289">
    <property type="component" value="Unassembled WGS sequence"/>
</dbReference>
<gene>
    <name evidence="1" type="ORF">LOD99_7728</name>
</gene>
<dbReference type="EMBL" id="JAKMXF010000310">
    <property type="protein sequence ID" value="KAI6650677.1"/>
    <property type="molecule type" value="Genomic_DNA"/>
</dbReference>
<keyword evidence="2" id="KW-1185">Reference proteome</keyword>
<comment type="caution">
    <text evidence="1">The sequence shown here is derived from an EMBL/GenBank/DDBJ whole genome shotgun (WGS) entry which is preliminary data.</text>
</comment>
<evidence type="ECO:0000313" key="1">
    <source>
        <dbReference type="EMBL" id="KAI6650677.1"/>
    </source>
</evidence>
<proteinExistence type="predicted"/>
<accession>A0AAV7JPC7</accession>
<protein>
    <submittedName>
        <fullName evidence="1">Uncharacterized protein</fullName>
    </submittedName>
</protein>